<reference evidence="1 2" key="1">
    <citation type="submission" date="2019-11" db="EMBL/GenBank/DDBJ databases">
        <title>Gracilibacillus salitolerans sp. nov., a moderate halophile isolated from a saline soil in northwest China.</title>
        <authorList>
            <person name="Gan L."/>
        </authorList>
    </citation>
    <scope>NUCLEOTIDE SEQUENCE [LARGE SCALE GENOMIC DNA]</scope>
    <source>
        <strain evidence="1 2">SCU50</strain>
    </source>
</reference>
<evidence type="ECO:0000313" key="2">
    <source>
        <dbReference type="Proteomes" id="UP000339690"/>
    </source>
</evidence>
<proteinExistence type="predicted"/>
<dbReference type="AlphaFoldDB" id="A0A5Q2TRN1"/>
<evidence type="ECO:0000313" key="1">
    <source>
        <dbReference type="EMBL" id="QGH36757.1"/>
    </source>
</evidence>
<accession>A0A5Q2TRN1</accession>
<gene>
    <name evidence="1" type="ORF">GI584_23065</name>
</gene>
<keyword evidence="2" id="KW-1185">Reference proteome</keyword>
<dbReference type="Proteomes" id="UP000339690">
    <property type="component" value="Chromosome"/>
</dbReference>
<name>A0A5Q2TRN1_9BACI</name>
<organism evidence="1 2">
    <name type="scientific">Gracilibacillus salitolerans</name>
    <dbReference type="NCBI Taxonomy" id="2663022"/>
    <lineage>
        <taxon>Bacteria</taxon>
        <taxon>Bacillati</taxon>
        <taxon>Bacillota</taxon>
        <taxon>Bacilli</taxon>
        <taxon>Bacillales</taxon>
        <taxon>Bacillaceae</taxon>
        <taxon>Gracilibacillus</taxon>
    </lineage>
</organism>
<dbReference type="RefSeq" id="WP_100358533.1">
    <property type="nucleotide sequence ID" value="NZ_CP045915.1"/>
</dbReference>
<sequence length="66" mass="7575">MPNDELAKRRWLAIPSDFRKKLENNVFCSNCGETTIVDYEVDSVNHDIILKGYCKKCNGEVARVIN</sequence>
<dbReference type="KEGG" id="grc:GI584_23065"/>
<dbReference type="EMBL" id="CP045915">
    <property type="protein sequence ID" value="QGH36757.1"/>
    <property type="molecule type" value="Genomic_DNA"/>
</dbReference>
<protein>
    <submittedName>
        <fullName evidence="1">Uncharacterized protein</fullName>
    </submittedName>
</protein>